<dbReference type="GO" id="GO:0016491">
    <property type="term" value="F:oxidoreductase activity"/>
    <property type="evidence" value="ECO:0007669"/>
    <property type="project" value="InterPro"/>
</dbReference>
<proteinExistence type="predicted"/>
<dbReference type="OMA" id="YHAELDW"/>
<dbReference type="PANTHER" id="PTHR23026:SF123">
    <property type="entry name" value="NAD(P)H NITROREDUCTASE RV3131-RELATED"/>
    <property type="match status" value="1"/>
</dbReference>
<dbReference type="PANTHER" id="PTHR23026">
    <property type="entry name" value="NADPH NITROREDUCTASE"/>
    <property type="match status" value="1"/>
</dbReference>
<dbReference type="RefSeq" id="WP_003924092.1">
    <property type="nucleotide sequence ID" value="NZ_BCTB01000009.1"/>
</dbReference>
<dbReference type="NCBIfam" id="NF047509">
    <property type="entry name" value="Rv3131_FMN_oxido"/>
    <property type="match status" value="1"/>
</dbReference>
<evidence type="ECO:0000313" key="2">
    <source>
        <dbReference type="Proteomes" id="UP000069654"/>
    </source>
</evidence>
<evidence type="ECO:0000313" key="1">
    <source>
        <dbReference type="EMBL" id="GAT14568.1"/>
    </source>
</evidence>
<dbReference type="Proteomes" id="UP000069654">
    <property type="component" value="Unassembled WGS sequence"/>
</dbReference>
<accession>A0A100XDM0</accession>
<dbReference type="SUPFAM" id="SSF55469">
    <property type="entry name" value="FMN-dependent nitroreductase-like"/>
    <property type="match status" value="2"/>
</dbReference>
<dbReference type="AlphaFoldDB" id="A0A100XDM0"/>
<dbReference type="InterPro" id="IPR050627">
    <property type="entry name" value="Nitroreductase/BluB"/>
</dbReference>
<gene>
    <name evidence="1" type="ORF">RMCT_1538</name>
</gene>
<name>A0A100XDM0_MYCTH</name>
<sequence length="326" mass="36309">MPSVTILERALELACRAPSLHNSQPWRWIVDRTDDDTEVQLFADHRRIGRATDRSGRELVISCGAALDHLRVAMAAAGWQAGVERFPNPNNPDHLATVRFTALPAVTPAHRERAEAISARRTDRLPFDPPTDWSTVETVLRQNVFDDTVMLTVLGDDARPRLAEASRLSESLRRYDASYHAELQWWTTPTWVSQGLPPDALPSERERERVEIARAFPARGDSDRRPEVAEDRSTIVVLATPEDSVRDALRCGEALSALLLECTMAGMATCPLTHMIEMQPSRDIVRELLDRPGLPQVLVRVGTTTGGDAPPPTPRRPLAEVVEFRG</sequence>
<dbReference type="InterPro" id="IPR000415">
    <property type="entry name" value="Nitroreductase-like"/>
</dbReference>
<dbReference type="STRING" id="1797.RMCT_1538"/>
<protein>
    <submittedName>
        <fullName evidence="1">Uncharacterized protein</fullName>
    </submittedName>
</protein>
<organism evidence="1 2">
    <name type="scientific">Mycolicibacterium thermoresistibile</name>
    <name type="common">Mycobacterium thermoresistibile</name>
    <dbReference type="NCBI Taxonomy" id="1797"/>
    <lineage>
        <taxon>Bacteria</taxon>
        <taxon>Bacillati</taxon>
        <taxon>Actinomycetota</taxon>
        <taxon>Actinomycetes</taxon>
        <taxon>Mycobacteriales</taxon>
        <taxon>Mycobacteriaceae</taxon>
        <taxon>Mycolicibacterium</taxon>
    </lineage>
</organism>
<comment type="caution">
    <text evidence="1">The sequence shown here is derived from an EMBL/GenBank/DDBJ whole genome shotgun (WGS) entry which is preliminary data.</text>
</comment>
<reference evidence="2" key="2">
    <citation type="submission" date="2016-02" db="EMBL/GenBank/DDBJ databases">
        <title>Draft genome sequence of five rapidly growing Mycobacterium species.</title>
        <authorList>
            <person name="Katahira K."/>
            <person name="Gotou Y."/>
            <person name="Iida K."/>
            <person name="Ogura Y."/>
            <person name="Hayashi T."/>
        </authorList>
    </citation>
    <scope>NUCLEOTIDE SEQUENCE [LARGE SCALE GENOMIC DNA]</scope>
    <source>
        <strain evidence="2">JCM6362</strain>
    </source>
</reference>
<dbReference type="EMBL" id="BCTB01000009">
    <property type="protein sequence ID" value="GAT14568.1"/>
    <property type="molecule type" value="Genomic_DNA"/>
</dbReference>
<reference evidence="1 2" key="1">
    <citation type="journal article" date="2016" name="Genome Announc.">
        <title>Draft Genome Sequences of Five Rapidly Growing Mycobacterium Species, M. thermoresistibile, M. fortuitum subsp. acetamidolyticum, M. canariasense, M. brisbanense, and M. novocastrense.</title>
        <authorList>
            <person name="Katahira K."/>
            <person name="Ogura Y."/>
            <person name="Gotoh Y."/>
            <person name="Hayashi T."/>
        </authorList>
    </citation>
    <scope>NUCLEOTIDE SEQUENCE [LARGE SCALE GENOMIC DNA]</scope>
    <source>
        <strain evidence="1 2">JCM6362</strain>
    </source>
</reference>
<dbReference type="Gene3D" id="3.40.109.10">
    <property type="entry name" value="NADH Oxidase"/>
    <property type="match status" value="2"/>
</dbReference>